<evidence type="ECO:0000256" key="3">
    <source>
        <dbReference type="ARBA" id="ARBA00022777"/>
    </source>
</evidence>
<organism evidence="7 8">
    <name type="scientific">Noviherbaspirillum galbum</name>
    <dbReference type="NCBI Taxonomy" id="2709383"/>
    <lineage>
        <taxon>Bacteria</taxon>
        <taxon>Pseudomonadati</taxon>
        <taxon>Pseudomonadota</taxon>
        <taxon>Betaproteobacteria</taxon>
        <taxon>Burkholderiales</taxon>
        <taxon>Oxalobacteraceae</taxon>
        <taxon>Noviherbaspirillum</taxon>
    </lineage>
</organism>
<sequence length="446" mass="48997">MAATSTMPDALDVFSGNALVGTLYRTDPLSFAYGDSWLNHPGRMAVHPALPLAPERYEGDYVHAFFENLLPEGDQRKLIEIRYKVSSVFGMLATIGGDTASAYVLLPQGQQPEKPVYQRLTWEQVNILLHHGAANAGERAAIDRDAAGMPLPRVSISGAQNKMLLNVDRDGVPWRPMGASPSTHIIKPDMVRPDFNVFASAANEAIIMRAARRCGLNTATVYYQPIAQACVVERYDRVSQADGSLARLWQADFCQIAGKPSTVKYEHDGGPGFKECYEIAGMSARPALDRLALLRWLFFNLYVGNNDSHAKNLSLLQTEEGLRLAPFYDLMCTRVYSGLAPQFAFTLGGEHDPGRMNASHLQALAASLGIKPDYLRRQAALMASRLPDAIDIAANEITPVLGFSDKVLVQRMVSKIRSLTRQMARRLTGKDMPEDEAAQDEAEGEG</sequence>
<evidence type="ECO:0000256" key="4">
    <source>
        <dbReference type="SAM" id="MobiDB-lite"/>
    </source>
</evidence>
<dbReference type="CDD" id="cd17793">
    <property type="entry name" value="HipA"/>
    <property type="match status" value="1"/>
</dbReference>
<evidence type="ECO:0000259" key="6">
    <source>
        <dbReference type="Pfam" id="PF13657"/>
    </source>
</evidence>
<proteinExistence type="inferred from homology"/>
<dbReference type="GO" id="GO:0005829">
    <property type="term" value="C:cytosol"/>
    <property type="evidence" value="ECO:0007669"/>
    <property type="project" value="TreeGrafter"/>
</dbReference>
<dbReference type="Pfam" id="PF13657">
    <property type="entry name" value="Couple_hipA"/>
    <property type="match status" value="1"/>
</dbReference>
<gene>
    <name evidence="7" type="ORF">G3574_08350</name>
</gene>
<dbReference type="PANTHER" id="PTHR37419">
    <property type="entry name" value="SERINE/THREONINE-PROTEIN KINASE TOXIN HIPA"/>
    <property type="match status" value="1"/>
</dbReference>
<comment type="caution">
    <text evidence="7">The sequence shown here is derived from an EMBL/GenBank/DDBJ whole genome shotgun (WGS) entry which is preliminary data.</text>
</comment>
<protein>
    <submittedName>
        <fullName evidence="7">Type II toxin-antitoxin system HipA family toxin</fullName>
    </submittedName>
</protein>
<keyword evidence="8" id="KW-1185">Reference proteome</keyword>
<keyword evidence="3" id="KW-0418">Kinase</keyword>
<keyword evidence="2" id="KW-0808">Transferase</keyword>
<evidence type="ECO:0000313" key="8">
    <source>
        <dbReference type="Proteomes" id="UP000482155"/>
    </source>
</evidence>
<evidence type="ECO:0000259" key="5">
    <source>
        <dbReference type="Pfam" id="PF07804"/>
    </source>
</evidence>
<evidence type="ECO:0000256" key="2">
    <source>
        <dbReference type="ARBA" id="ARBA00022679"/>
    </source>
</evidence>
<comment type="similarity">
    <text evidence="1">Belongs to the HipA Ser/Thr kinase family.</text>
</comment>
<dbReference type="InterPro" id="IPR017508">
    <property type="entry name" value="HipA_N1"/>
</dbReference>
<feature type="domain" description="HipA N-terminal subdomain 1" evidence="6">
    <location>
        <begin position="11"/>
        <end position="100"/>
    </location>
</feature>
<dbReference type="Pfam" id="PF07804">
    <property type="entry name" value="HipA_C"/>
    <property type="match status" value="1"/>
</dbReference>
<dbReference type="InterPro" id="IPR052028">
    <property type="entry name" value="HipA_Ser/Thr_kinase"/>
</dbReference>
<dbReference type="NCBIfam" id="TIGR03071">
    <property type="entry name" value="couple_hipA"/>
    <property type="match status" value="1"/>
</dbReference>
<name>A0A6B3SQQ7_9BURK</name>
<dbReference type="PANTHER" id="PTHR37419:SF1">
    <property type="entry name" value="SERINE_THREONINE-PROTEIN KINASE TOXIN HIPA"/>
    <property type="match status" value="1"/>
</dbReference>
<evidence type="ECO:0000256" key="1">
    <source>
        <dbReference type="ARBA" id="ARBA00010164"/>
    </source>
</evidence>
<dbReference type="RefSeq" id="WP_163961952.1">
    <property type="nucleotide sequence ID" value="NZ_JAAIVB010000027.1"/>
</dbReference>
<dbReference type="GO" id="GO:0004674">
    <property type="term" value="F:protein serine/threonine kinase activity"/>
    <property type="evidence" value="ECO:0007669"/>
    <property type="project" value="TreeGrafter"/>
</dbReference>
<feature type="compositionally biased region" description="Acidic residues" evidence="4">
    <location>
        <begin position="433"/>
        <end position="446"/>
    </location>
</feature>
<feature type="domain" description="HipA-like C-terminal" evidence="5">
    <location>
        <begin position="154"/>
        <end position="388"/>
    </location>
</feature>
<reference evidence="7 8" key="1">
    <citation type="submission" date="2020-02" db="EMBL/GenBank/DDBJ databases">
        <authorList>
            <person name="Kim M.K."/>
        </authorList>
    </citation>
    <scope>NUCLEOTIDE SEQUENCE [LARGE SCALE GENOMIC DNA]</scope>
    <source>
        <strain evidence="7 8">17J57-3</strain>
    </source>
</reference>
<evidence type="ECO:0000313" key="7">
    <source>
        <dbReference type="EMBL" id="NEX61086.1"/>
    </source>
</evidence>
<dbReference type="InterPro" id="IPR012893">
    <property type="entry name" value="HipA-like_C"/>
</dbReference>
<feature type="region of interest" description="Disordered" evidence="4">
    <location>
        <begin position="424"/>
        <end position="446"/>
    </location>
</feature>
<accession>A0A6B3SQQ7</accession>
<dbReference type="Proteomes" id="UP000482155">
    <property type="component" value="Unassembled WGS sequence"/>
</dbReference>
<dbReference type="AlphaFoldDB" id="A0A6B3SQQ7"/>
<dbReference type="EMBL" id="JAAIVB010000027">
    <property type="protein sequence ID" value="NEX61086.1"/>
    <property type="molecule type" value="Genomic_DNA"/>
</dbReference>